<organism evidence="2 3">
    <name type="scientific">Prorocentrum cordatum</name>
    <dbReference type="NCBI Taxonomy" id="2364126"/>
    <lineage>
        <taxon>Eukaryota</taxon>
        <taxon>Sar</taxon>
        <taxon>Alveolata</taxon>
        <taxon>Dinophyceae</taxon>
        <taxon>Prorocentrales</taxon>
        <taxon>Prorocentraceae</taxon>
        <taxon>Prorocentrum</taxon>
    </lineage>
</organism>
<evidence type="ECO:0000313" key="3">
    <source>
        <dbReference type="Proteomes" id="UP001189429"/>
    </source>
</evidence>
<reference evidence="2" key="1">
    <citation type="submission" date="2023-10" db="EMBL/GenBank/DDBJ databases">
        <authorList>
            <person name="Chen Y."/>
            <person name="Shah S."/>
            <person name="Dougan E. K."/>
            <person name="Thang M."/>
            <person name="Chan C."/>
        </authorList>
    </citation>
    <scope>NUCLEOTIDE SEQUENCE [LARGE SCALE GENOMIC DNA]</scope>
</reference>
<feature type="compositionally biased region" description="Low complexity" evidence="1">
    <location>
        <begin position="50"/>
        <end position="64"/>
    </location>
</feature>
<accession>A0ABN9XBE4</accession>
<name>A0ABN9XBE4_9DINO</name>
<comment type="caution">
    <text evidence="2">The sequence shown here is derived from an EMBL/GenBank/DDBJ whole genome shotgun (WGS) entry which is preliminary data.</text>
</comment>
<feature type="region of interest" description="Disordered" evidence="1">
    <location>
        <begin position="1"/>
        <end position="102"/>
    </location>
</feature>
<gene>
    <name evidence="2" type="ORF">PCOR1329_LOCUS75212</name>
</gene>
<proteinExistence type="predicted"/>
<sequence length="150" mass="15191">QAVSPPVAADARLAAGRGEPEPAAFAEPETAPPPGEAEAEAPEEPPARAPPQAAAAQAPALLPRAPAPTAPLALASDGGVGSEALRGQHDGSHPHEARRTGGEVRSLSYCTLSPATVLAQVLAKGQRCTAGCAMHWKRSPTLRLLPTDPV</sequence>
<evidence type="ECO:0000256" key="1">
    <source>
        <dbReference type="SAM" id="MobiDB-lite"/>
    </source>
</evidence>
<dbReference type="Proteomes" id="UP001189429">
    <property type="component" value="Unassembled WGS sequence"/>
</dbReference>
<feature type="compositionally biased region" description="Low complexity" evidence="1">
    <location>
        <begin position="13"/>
        <end position="29"/>
    </location>
</feature>
<dbReference type="EMBL" id="CAUYUJ010020251">
    <property type="protein sequence ID" value="CAK0896869.1"/>
    <property type="molecule type" value="Genomic_DNA"/>
</dbReference>
<evidence type="ECO:0000313" key="2">
    <source>
        <dbReference type="EMBL" id="CAK0896869.1"/>
    </source>
</evidence>
<feature type="non-terminal residue" evidence="2">
    <location>
        <position position="1"/>
    </location>
</feature>
<keyword evidence="3" id="KW-1185">Reference proteome</keyword>
<feature type="compositionally biased region" description="Basic and acidic residues" evidence="1">
    <location>
        <begin position="86"/>
        <end position="102"/>
    </location>
</feature>
<protein>
    <submittedName>
        <fullName evidence="2">Uncharacterized protein</fullName>
    </submittedName>
</protein>